<dbReference type="OrthoDB" id="391735at2"/>
<proteinExistence type="predicted"/>
<protein>
    <submittedName>
        <fullName evidence="2">Ketosteroid isomerase-related protein</fullName>
    </submittedName>
</protein>
<gene>
    <name evidence="2" type="ORF">SAMN02745146_0629</name>
</gene>
<evidence type="ECO:0000313" key="2">
    <source>
        <dbReference type="EMBL" id="SHI35527.1"/>
    </source>
</evidence>
<evidence type="ECO:0000259" key="1">
    <source>
        <dbReference type="Pfam" id="PF12680"/>
    </source>
</evidence>
<dbReference type="AlphaFoldDB" id="A0A1M6AGH4"/>
<dbReference type="GO" id="GO:0016853">
    <property type="term" value="F:isomerase activity"/>
    <property type="evidence" value="ECO:0007669"/>
    <property type="project" value="UniProtKB-KW"/>
</dbReference>
<dbReference type="EMBL" id="FQYN01000001">
    <property type="protein sequence ID" value="SHI35527.1"/>
    <property type="molecule type" value="Genomic_DNA"/>
</dbReference>
<sequence>MHPHEELLHRFYQAFQRRDYAAMAACYHPEATFEDAAFQLRGPEIGAMWRMLCERGKDLALTYDHIRADDAQGQAVWDARYTFSQTRRHVHNHVAAHFTFKDGKILRHHDQFNFWRWSRQALGPVGWVLGWSGFLRQKVQASARQGLAQFMAQRGISG</sequence>
<dbReference type="InterPro" id="IPR032710">
    <property type="entry name" value="NTF2-like_dom_sf"/>
</dbReference>
<name>A0A1M6AGH4_9BACT</name>
<feature type="domain" description="SnoaL-like" evidence="1">
    <location>
        <begin position="9"/>
        <end position="108"/>
    </location>
</feature>
<dbReference type="RefSeq" id="WP_073105169.1">
    <property type="nucleotide sequence ID" value="NZ_FQYN01000001.1"/>
</dbReference>
<dbReference type="Proteomes" id="UP000184418">
    <property type="component" value="Unassembled WGS sequence"/>
</dbReference>
<dbReference type="STRING" id="1121955.SAMN02745146_0629"/>
<accession>A0A1M6AGH4</accession>
<keyword evidence="2" id="KW-0413">Isomerase</keyword>
<dbReference type="Gene3D" id="3.10.450.50">
    <property type="match status" value="1"/>
</dbReference>
<dbReference type="InterPro" id="IPR037401">
    <property type="entry name" value="SnoaL-like"/>
</dbReference>
<keyword evidence="3" id="KW-1185">Reference proteome</keyword>
<dbReference type="SUPFAM" id="SSF54427">
    <property type="entry name" value="NTF2-like"/>
    <property type="match status" value="1"/>
</dbReference>
<reference evidence="2 3" key="1">
    <citation type="submission" date="2016-11" db="EMBL/GenBank/DDBJ databases">
        <authorList>
            <person name="Jaros S."/>
            <person name="Januszkiewicz K."/>
            <person name="Wedrychowicz H."/>
        </authorList>
    </citation>
    <scope>NUCLEOTIDE SEQUENCE [LARGE SCALE GENOMIC DNA]</scope>
    <source>
        <strain evidence="2 3">DSM 21074</strain>
    </source>
</reference>
<dbReference type="Pfam" id="PF12680">
    <property type="entry name" value="SnoaL_2"/>
    <property type="match status" value="1"/>
</dbReference>
<organism evidence="2 3">
    <name type="scientific">Hymenobacter daecheongensis DSM 21074</name>
    <dbReference type="NCBI Taxonomy" id="1121955"/>
    <lineage>
        <taxon>Bacteria</taxon>
        <taxon>Pseudomonadati</taxon>
        <taxon>Bacteroidota</taxon>
        <taxon>Cytophagia</taxon>
        <taxon>Cytophagales</taxon>
        <taxon>Hymenobacteraceae</taxon>
        <taxon>Hymenobacter</taxon>
    </lineage>
</organism>
<evidence type="ECO:0000313" key="3">
    <source>
        <dbReference type="Proteomes" id="UP000184418"/>
    </source>
</evidence>